<dbReference type="AlphaFoldDB" id="A0A401GX92"/>
<evidence type="ECO:0000256" key="3">
    <source>
        <dbReference type="PIRSR" id="PIRSR000097-3"/>
    </source>
</evidence>
<feature type="active site" description="Proton donor" evidence="1">
    <location>
        <position position="52"/>
    </location>
</feature>
<sequence length="323" mass="36761">MLVSPTIKLQPTGAEMPQVGFGTWKHYGQKASDAVYEGLKVGYRLFDCACDYDNEKGCGAGLKRAIDEGIVKREEVWVVSKLWNTYHRKEHVREAVMRSLKDWGVSYFDIYYMHFPISLAFVPFETRYPPGWYYDGKAEVRLDPVPIRETWEALEELMDEGYIKHLGVSNMNSGLLMDLLSYARIKPSVLQVEIHPYNAQFRLVEYAHSLGIAVTGYSSFGPLGFRELNMKKALDTQPLFTHPLITALAASHACTPAQIVLRWATQRGIAVIPKSGTVRMMQDNMRNVEVHLSEEEMQEVGELDRGLRFNEPADDFAGCYIFC</sequence>
<reference evidence="5 6" key="1">
    <citation type="journal article" date="2018" name="Sci. Rep.">
        <title>Genome sequence of the cauliflower mushroom Sparassis crispa (Hanabiratake) and its association with beneficial usage.</title>
        <authorList>
            <person name="Kiyama R."/>
            <person name="Furutani Y."/>
            <person name="Kawaguchi K."/>
            <person name="Nakanishi T."/>
        </authorList>
    </citation>
    <scope>NUCLEOTIDE SEQUENCE [LARGE SCALE GENOMIC DNA]</scope>
</reference>
<dbReference type="InterPro" id="IPR020471">
    <property type="entry name" value="AKR"/>
</dbReference>
<evidence type="ECO:0000259" key="4">
    <source>
        <dbReference type="Pfam" id="PF00248"/>
    </source>
</evidence>
<dbReference type="PROSITE" id="PS00798">
    <property type="entry name" value="ALDOKETO_REDUCTASE_1"/>
    <property type="match status" value="1"/>
</dbReference>
<organism evidence="5 6">
    <name type="scientific">Sparassis crispa</name>
    <dbReference type="NCBI Taxonomy" id="139825"/>
    <lineage>
        <taxon>Eukaryota</taxon>
        <taxon>Fungi</taxon>
        <taxon>Dikarya</taxon>
        <taxon>Basidiomycota</taxon>
        <taxon>Agaricomycotina</taxon>
        <taxon>Agaricomycetes</taxon>
        <taxon>Polyporales</taxon>
        <taxon>Sparassidaceae</taxon>
        <taxon>Sparassis</taxon>
    </lineage>
</organism>
<accession>A0A401GX92</accession>
<dbReference type="SUPFAM" id="SSF51430">
    <property type="entry name" value="NAD(P)-linked oxidoreductase"/>
    <property type="match status" value="1"/>
</dbReference>
<comment type="caution">
    <text evidence="5">The sequence shown here is derived from an EMBL/GenBank/DDBJ whole genome shotgun (WGS) entry which is preliminary data.</text>
</comment>
<dbReference type="Gene3D" id="3.20.20.100">
    <property type="entry name" value="NADP-dependent oxidoreductase domain"/>
    <property type="match status" value="1"/>
</dbReference>
<keyword evidence="6" id="KW-1185">Reference proteome</keyword>
<dbReference type="PIRSF" id="PIRSF000097">
    <property type="entry name" value="AKR"/>
    <property type="match status" value="1"/>
</dbReference>
<dbReference type="InterPro" id="IPR018170">
    <property type="entry name" value="Aldo/ket_reductase_CS"/>
</dbReference>
<dbReference type="RefSeq" id="XP_027617758.1">
    <property type="nucleotide sequence ID" value="XM_027761957.1"/>
</dbReference>
<feature type="binding site" evidence="2">
    <location>
        <position position="114"/>
    </location>
    <ligand>
        <name>substrate</name>
    </ligand>
</feature>
<feature type="domain" description="NADP-dependent oxidoreductase" evidence="4">
    <location>
        <begin position="19"/>
        <end position="304"/>
    </location>
</feature>
<dbReference type="Proteomes" id="UP000287166">
    <property type="component" value="Unassembled WGS sequence"/>
</dbReference>
<dbReference type="Pfam" id="PF00248">
    <property type="entry name" value="Aldo_ket_red"/>
    <property type="match status" value="1"/>
</dbReference>
<dbReference type="OrthoDB" id="416253at2759"/>
<dbReference type="InParanoid" id="A0A401GX92"/>
<dbReference type="EMBL" id="BFAD01000010">
    <property type="protein sequence ID" value="GBE86845.1"/>
    <property type="molecule type" value="Genomic_DNA"/>
</dbReference>
<feature type="site" description="Lowers pKa of active site Tyr" evidence="3">
    <location>
        <position position="81"/>
    </location>
</feature>
<evidence type="ECO:0000313" key="6">
    <source>
        <dbReference type="Proteomes" id="UP000287166"/>
    </source>
</evidence>
<evidence type="ECO:0000256" key="1">
    <source>
        <dbReference type="PIRSR" id="PIRSR000097-1"/>
    </source>
</evidence>
<dbReference type="STRING" id="139825.A0A401GX92"/>
<protein>
    <submittedName>
        <fullName evidence="5">Probable NAD(P)H-dependent D-xylose reductase</fullName>
    </submittedName>
</protein>
<proteinExistence type="predicted"/>
<dbReference type="GO" id="GO:0016491">
    <property type="term" value="F:oxidoreductase activity"/>
    <property type="evidence" value="ECO:0007669"/>
    <property type="project" value="InterPro"/>
</dbReference>
<name>A0A401GX92_9APHY</name>
<dbReference type="GeneID" id="38783762"/>
<evidence type="ECO:0000256" key="2">
    <source>
        <dbReference type="PIRSR" id="PIRSR000097-2"/>
    </source>
</evidence>
<dbReference type="PANTHER" id="PTHR11732">
    <property type="entry name" value="ALDO/KETO REDUCTASE"/>
    <property type="match status" value="1"/>
</dbReference>
<dbReference type="PRINTS" id="PR00069">
    <property type="entry name" value="ALDKETRDTASE"/>
</dbReference>
<gene>
    <name evidence="5" type="ORF">SCP_1000870</name>
</gene>
<dbReference type="InterPro" id="IPR023210">
    <property type="entry name" value="NADP_OxRdtase_dom"/>
</dbReference>
<dbReference type="InterPro" id="IPR036812">
    <property type="entry name" value="NAD(P)_OxRdtase_dom_sf"/>
</dbReference>
<evidence type="ECO:0000313" key="5">
    <source>
        <dbReference type="EMBL" id="GBE86845.1"/>
    </source>
</evidence>